<dbReference type="RefSeq" id="WP_216342626.1">
    <property type="nucleotide sequence ID" value="NZ_JAHLEM010000163.1"/>
</dbReference>
<evidence type="ECO:0000256" key="1">
    <source>
        <dbReference type="SAM" id="Phobius"/>
    </source>
</evidence>
<name>A0ABS6CF74_9ACTN</name>
<evidence type="ECO:0008006" key="4">
    <source>
        <dbReference type="Google" id="ProtNLM"/>
    </source>
</evidence>
<organism evidence="2 3">
    <name type="scientific">Streptomyces niphimycinicus</name>
    <dbReference type="NCBI Taxonomy" id="2842201"/>
    <lineage>
        <taxon>Bacteria</taxon>
        <taxon>Bacillati</taxon>
        <taxon>Actinomycetota</taxon>
        <taxon>Actinomycetes</taxon>
        <taxon>Kitasatosporales</taxon>
        <taxon>Streptomycetaceae</taxon>
        <taxon>Streptomyces</taxon>
    </lineage>
</organism>
<keyword evidence="1" id="KW-0812">Transmembrane</keyword>
<evidence type="ECO:0000313" key="2">
    <source>
        <dbReference type="EMBL" id="MBU3865557.1"/>
    </source>
</evidence>
<protein>
    <recommendedName>
        <fullName evidence="4">ABC transporter permease</fullName>
    </recommendedName>
</protein>
<sequence length="47" mass="4996">MRHRQQSPAVRAGLLAFRAARLGLLLTAIPALLVLAVYLCIAGTPDP</sequence>
<feature type="transmembrane region" description="Helical" evidence="1">
    <location>
        <begin position="21"/>
        <end position="44"/>
    </location>
</feature>
<accession>A0ABS6CF74</accession>
<comment type="caution">
    <text evidence="2">The sequence shown here is derived from an EMBL/GenBank/DDBJ whole genome shotgun (WGS) entry which is preliminary data.</text>
</comment>
<keyword evidence="1" id="KW-1133">Transmembrane helix</keyword>
<keyword evidence="1" id="KW-0472">Membrane</keyword>
<gene>
    <name evidence="2" type="ORF">KN815_16165</name>
</gene>
<evidence type="ECO:0000313" key="3">
    <source>
        <dbReference type="Proteomes" id="UP000720508"/>
    </source>
</evidence>
<proteinExistence type="predicted"/>
<keyword evidence="3" id="KW-1185">Reference proteome</keyword>
<reference evidence="2 3" key="1">
    <citation type="submission" date="2021-06" db="EMBL/GenBank/DDBJ databases">
        <authorList>
            <person name="Pan X."/>
        </authorList>
    </citation>
    <scope>NUCLEOTIDE SEQUENCE [LARGE SCALE GENOMIC DNA]</scope>
    <source>
        <strain evidence="2 3">4503</strain>
    </source>
</reference>
<dbReference type="EMBL" id="JAHLEM010000163">
    <property type="protein sequence ID" value="MBU3865557.1"/>
    <property type="molecule type" value="Genomic_DNA"/>
</dbReference>
<dbReference type="Proteomes" id="UP000720508">
    <property type="component" value="Unassembled WGS sequence"/>
</dbReference>